<organism evidence="7 8">
    <name type="scientific">Paenibacillus herberti</name>
    <dbReference type="NCBI Taxonomy" id="1619309"/>
    <lineage>
        <taxon>Bacteria</taxon>
        <taxon>Bacillati</taxon>
        <taxon>Bacillota</taxon>
        <taxon>Bacilli</taxon>
        <taxon>Bacillales</taxon>
        <taxon>Paenibacillaceae</taxon>
        <taxon>Paenibacillus</taxon>
    </lineage>
</organism>
<keyword evidence="3" id="KW-0472">Membrane</keyword>
<comment type="caution">
    <text evidence="7">The sequence shown here is derived from an EMBL/GenBank/DDBJ whole genome shotgun (WGS) entry which is preliminary data.</text>
</comment>
<dbReference type="Proteomes" id="UP000215145">
    <property type="component" value="Unassembled WGS sequence"/>
</dbReference>
<dbReference type="RefSeq" id="WP_089522834.1">
    <property type="nucleotide sequence ID" value="NZ_NMUQ01000001.1"/>
</dbReference>
<evidence type="ECO:0000256" key="3">
    <source>
        <dbReference type="ARBA" id="ARBA00023136"/>
    </source>
</evidence>
<dbReference type="Pfam" id="PF01547">
    <property type="entry name" value="SBP_bac_1"/>
    <property type="match status" value="1"/>
</dbReference>
<dbReference type="PANTHER" id="PTHR43649">
    <property type="entry name" value="ARABINOSE-BINDING PROTEIN-RELATED"/>
    <property type="match status" value="1"/>
</dbReference>
<keyword evidence="2 6" id="KW-0732">Signal</keyword>
<dbReference type="Gene3D" id="3.40.190.10">
    <property type="entry name" value="Periplasmic binding protein-like II"/>
    <property type="match status" value="1"/>
</dbReference>
<dbReference type="EMBL" id="NMUQ01000001">
    <property type="protein sequence ID" value="OXM15742.1"/>
    <property type="molecule type" value="Genomic_DNA"/>
</dbReference>
<evidence type="ECO:0000256" key="5">
    <source>
        <dbReference type="ARBA" id="ARBA00023288"/>
    </source>
</evidence>
<dbReference type="InterPro" id="IPR006059">
    <property type="entry name" value="SBP"/>
</dbReference>
<dbReference type="InterPro" id="IPR050490">
    <property type="entry name" value="Bact_solute-bd_prot1"/>
</dbReference>
<name>A0A229P0I0_9BACL</name>
<feature type="chain" id="PRO_5012375699" evidence="6">
    <location>
        <begin position="22"/>
        <end position="448"/>
    </location>
</feature>
<evidence type="ECO:0000256" key="1">
    <source>
        <dbReference type="ARBA" id="ARBA00022475"/>
    </source>
</evidence>
<protein>
    <submittedName>
        <fullName evidence="7">ABC transporter substrate-binding protein</fullName>
    </submittedName>
</protein>
<accession>A0A229P0I0</accession>
<keyword evidence="5" id="KW-0449">Lipoprotein</keyword>
<dbReference type="OrthoDB" id="1992988at2"/>
<keyword evidence="8" id="KW-1185">Reference proteome</keyword>
<feature type="signal peptide" evidence="6">
    <location>
        <begin position="1"/>
        <end position="21"/>
    </location>
</feature>
<dbReference type="PANTHER" id="PTHR43649:SF33">
    <property type="entry name" value="POLYGALACTURONAN_RHAMNOGALACTURONAN-BINDING PROTEIN YTCQ"/>
    <property type="match status" value="1"/>
</dbReference>
<dbReference type="PROSITE" id="PS51257">
    <property type="entry name" value="PROKAR_LIPOPROTEIN"/>
    <property type="match status" value="1"/>
</dbReference>
<evidence type="ECO:0000313" key="7">
    <source>
        <dbReference type="EMBL" id="OXM15742.1"/>
    </source>
</evidence>
<proteinExistence type="predicted"/>
<keyword evidence="1" id="KW-1003">Cell membrane</keyword>
<evidence type="ECO:0000256" key="2">
    <source>
        <dbReference type="ARBA" id="ARBA00022729"/>
    </source>
</evidence>
<evidence type="ECO:0000256" key="4">
    <source>
        <dbReference type="ARBA" id="ARBA00023139"/>
    </source>
</evidence>
<gene>
    <name evidence="7" type="ORF">CGZ75_03175</name>
</gene>
<dbReference type="AlphaFoldDB" id="A0A229P0I0"/>
<dbReference type="SUPFAM" id="SSF53850">
    <property type="entry name" value="Periplasmic binding protein-like II"/>
    <property type="match status" value="1"/>
</dbReference>
<evidence type="ECO:0000313" key="8">
    <source>
        <dbReference type="Proteomes" id="UP000215145"/>
    </source>
</evidence>
<keyword evidence="4" id="KW-0564">Palmitate</keyword>
<sequence>MKKMLLILLSCMLMISVSACASNDGNGGTRGENKTEEVQTKGGNKTVIVSMLFVNDFFKEAKQKYEAKYPNVKIELKYLQTADKWGAEDLEKYIKTTNTELLAGKGADVIFMDPLPLGKYVNNKVLANMSVMMEQDPTFQKDEYFDNILDNVKVGDGIYSIPLGFGLSTLLGDEEAIGKAGVSFDDKTWTWSQLTEAAKQLVKQGDYKYAFANFPPESMLAEMVTDNYAEFVDVSNRKAKFESESFTRLLQQVKAMYDEKIVTEKPGGSGKAYFSPVFVNSPKEYFSLTKVDYAKGKVYQKPSISGQHPGGYFYTNSTLGINDKSSVKAEAWDFVKFLLSEEMQDIPSDRGGFPINKGTYEKQLKQLVGEGKVEVQYGPGKGKIVEIKDADVQALKQFVTGASNLLANNDPVIKEMISKESEAYFSGQKSTEEVGKLIQNRVTTYLNE</sequence>
<reference evidence="7 8" key="1">
    <citation type="submission" date="2017-07" db="EMBL/GenBank/DDBJ databases">
        <title>Paenibacillus herberti R33 genome sequencing and assembly.</title>
        <authorList>
            <person name="Su W."/>
        </authorList>
    </citation>
    <scope>NUCLEOTIDE SEQUENCE [LARGE SCALE GENOMIC DNA]</scope>
    <source>
        <strain evidence="7 8">R33</strain>
    </source>
</reference>
<evidence type="ECO:0000256" key="6">
    <source>
        <dbReference type="SAM" id="SignalP"/>
    </source>
</evidence>